<feature type="compositionally biased region" description="Basic and acidic residues" evidence="1">
    <location>
        <begin position="28"/>
        <end position="51"/>
    </location>
</feature>
<dbReference type="Proteomes" id="UP000285405">
    <property type="component" value="Unassembled WGS sequence"/>
</dbReference>
<feature type="compositionally biased region" description="Polar residues" evidence="1">
    <location>
        <begin position="119"/>
        <end position="131"/>
    </location>
</feature>
<dbReference type="EMBL" id="MCBR01022549">
    <property type="protein sequence ID" value="RKF51416.1"/>
    <property type="molecule type" value="Genomic_DNA"/>
</dbReference>
<feature type="compositionally biased region" description="Basic and acidic residues" evidence="1">
    <location>
        <begin position="205"/>
        <end position="238"/>
    </location>
</feature>
<organism evidence="3 4">
    <name type="scientific">Golovinomyces cichoracearum</name>
    <dbReference type="NCBI Taxonomy" id="62708"/>
    <lineage>
        <taxon>Eukaryota</taxon>
        <taxon>Fungi</taxon>
        <taxon>Dikarya</taxon>
        <taxon>Ascomycota</taxon>
        <taxon>Pezizomycotina</taxon>
        <taxon>Leotiomycetes</taxon>
        <taxon>Erysiphales</taxon>
        <taxon>Erysiphaceae</taxon>
        <taxon>Golovinomyces</taxon>
    </lineage>
</organism>
<gene>
    <name evidence="3" type="ORF">GcC1_225051</name>
</gene>
<feature type="region of interest" description="Disordered" evidence="1">
    <location>
        <begin position="1"/>
        <end position="173"/>
    </location>
</feature>
<dbReference type="InterPro" id="IPR039876">
    <property type="entry name" value="HAP28"/>
</dbReference>
<comment type="caution">
    <text evidence="3">The sequence shown here is derived from an EMBL/GenBank/DDBJ whole genome shotgun (WGS) entry which is preliminary data.</text>
</comment>
<dbReference type="InterPro" id="IPR019380">
    <property type="entry name" value="Casein_kinase_sb_PP28"/>
</dbReference>
<name>A0A420H264_9PEZI</name>
<accession>A0A420H264</accession>
<feature type="compositionally biased region" description="Basic and acidic residues" evidence="1">
    <location>
        <begin position="160"/>
        <end position="173"/>
    </location>
</feature>
<feature type="compositionally biased region" description="Basic and acidic residues" evidence="1">
    <location>
        <begin position="73"/>
        <end position="89"/>
    </location>
</feature>
<evidence type="ECO:0000313" key="3">
    <source>
        <dbReference type="EMBL" id="RKF51416.1"/>
    </source>
</evidence>
<proteinExistence type="predicted"/>
<feature type="region of interest" description="Disordered" evidence="1">
    <location>
        <begin position="205"/>
        <end position="249"/>
    </location>
</feature>
<sequence>MAPGGPPGAGRGRGGKFKKFTRGGGKHFSRDLRPLDKDGNEIKKENEKESSSEEESSDEESEESENAQPVNLNREERRAAARAKKEAAIAKKHGRVVEAGDLPTSSEDESEDEPMPVNPNHSKASRNQTKATPVDMDEATKRTKDLSLGASGKGRPVGELSRREREAIQAQQAKERYQKLNEAGKTDEAKADIARLKLIREKREAEAARKLAEKEEREALDKAKKAELNAREAKRREAALGPKKGSSKK</sequence>
<keyword evidence="3" id="KW-0808">Transferase</keyword>
<reference evidence="3 4" key="1">
    <citation type="journal article" date="2018" name="BMC Genomics">
        <title>Comparative genome analyses reveal sequence features reflecting distinct modes of host-adaptation between dicot and monocot powdery mildew.</title>
        <authorList>
            <person name="Wu Y."/>
            <person name="Ma X."/>
            <person name="Pan Z."/>
            <person name="Kale S.D."/>
            <person name="Song Y."/>
            <person name="King H."/>
            <person name="Zhang Q."/>
            <person name="Presley C."/>
            <person name="Deng X."/>
            <person name="Wei C.I."/>
            <person name="Xiao S."/>
        </authorList>
    </citation>
    <scope>NUCLEOTIDE SEQUENCE [LARGE SCALE GENOMIC DNA]</scope>
    <source>
        <strain evidence="3">UCSC1</strain>
    </source>
</reference>
<protein>
    <submittedName>
        <fullName evidence="3">Putative casein kinase substrate phosphoprotein pp28 protein</fullName>
    </submittedName>
</protein>
<evidence type="ECO:0000256" key="1">
    <source>
        <dbReference type="SAM" id="MobiDB-lite"/>
    </source>
</evidence>
<keyword evidence="3" id="KW-0418">Kinase</keyword>
<evidence type="ECO:0000313" key="4">
    <source>
        <dbReference type="Proteomes" id="UP000285405"/>
    </source>
</evidence>
<feature type="domain" description="Casein kinase substrate phosphoprotein PP28" evidence="2">
    <location>
        <begin position="118"/>
        <end position="216"/>
    </location>
</feature>
<feature type="compositionally biased region" description="Acidic residues" evidence="1">
    <location>
        <begin position="52"/>
        <end position="65"/>
    </location>
</feature>
<evidence type="ECO:0000259" key="2">
    <source>
        <dbReference type="Pfam" id="PF10252"/>
    </source>
</evidence>
<dbReference type="Pfam" id="PF10252">
    <property type="entry name" value="PP28"/>
    <property type="match status" value="1"/>
</dbReference>
<dbReference type="GO" id="GO:0016301">
    <property type="term" value="F:kinase activity"/>
    <property type="evidence" value="ECO:0007669"/>
    <property type="project" value="UniProtKB-KW"/>
</dbReference>
<dbReference type="AlphaFoldDB" id="A0A420H264"/>
<feature type="compositionally biased region" description="Basic residues" evidence="1">
    <location>
        <begin position="13"/>
        <end position="27"/>
    </location>
</feature>
<dbReference type="OrthoDB" id="21120at2759"/>
<dbReference type="PANTHER" id="PTHR22055">
    <property type="entry name" value="28 KDA HEAT- AND ACID-STABLE PHOSPHOPROTEIN PDGF-ASSOCIATED PROTEIN"/>
    <property type="match status" value="1"/>
</dbReference>